<dbReference type="Proteomes" id="UP000596427">
    <property type="component" value="Chromosome"/>
</dbReference>
<dbReference type="InterPro" id="IPR001107">
    <property type="entry name" value="Band_7"/>
</dbReference>
<feature type="region of interest" description="Disordered" evidence="3">
    <location>
        <begin position="291"/>
        <end position="321"/>
    </location>
</feature>
<sequence>MIEIGPNLFVIVLLVLAVAVVFSGVKTVPQGYQYTVERFRRYTKTLQPGLNLIVPFVDRIGNRVNVMEQVLDVPTQEVITKDNATVSVDGVAFFQVFDAARASYEVARLDTAILALTMTNIRTVMGSMDLDQLLSHRDEINVRLLRVVDAAASPWGIKITRVEIKGIVPPADLVNAMGRQMKAEREKRAIILEAEGQKQGQILQAEGRREAAFRDAEARERLAEADAKATQMLSAAVATGDPAALNYYIAEKYVKAFETMGAAPNQKVVLMPYEGTALLSSLAGIGELARNAFGGEGPTSPRPQRPAGRPTVPVTVPPAQG</sequence>
<evidence type="ECO:0000313" key="5">
    <source>
        <dbReference type="EMBL" id="QRG08227.1"/>
    </source>
</evidence>
<dbReference type="GO" id="GO:0005886">
    <property type="term" value="C:plasma membrane"/>
    <property type="evidence" value="ECO:0007669"/>
    <property type="project" value="UniProtKB-ARBA"/>
</dbReference>
<evidence type="ECO:0000256" key="3">
    <source>
        <dbReference type="SAM" id="MobiDB-lite"/>
    </source>
</evidence>
<feature type="domain" description="Band 7" evidence="4">
    <location>
        <begin position="23"/>
        <end position="181"/>
    </location>
</feature>
<dbReference type="PRINTS" id="PR00721">
    <property type="entry name" value="STOMATIN"/>
</dbReference>
<dbReference type="SMART" id="SM00244">
    <property type="entry name" value="PHB"/>
    <property type="match status" value="1"/>
</dbReference>
<comment type="subcellular location">
    <subcellularLocation>
        <location evidence="1">Membrane</location>
        <topology evidence="1">Single-pass membrane protein</topology>
    </subcellularLocation>
</comment>
<dbReference type="CDD" id="cd08829">
    <property type="entry name" value="SPFH_paraslipin"/>
    <property type="match status" value="1"/>
</dbReference>
<accession>A0A974SK89</accession>
<dbReference type="EMBL" id="CP063362">
    <property type="protein sequence ID" value="QRG08227.1"/>
    <property type="molecule type" value="Genomic_DNA"/>
</dbReference>
<dbReference type="InterPro" id="IPR050710">
    <property type="entry name" value="Band7/mec-2_domain"/>
</dbReference>
<evidence type="ECO:0000259" key="4">
    <source>
        <dbReference type="SMART" id="SM00244"/>
    </source>
</evidence>
<reference evidence="5 6" key="1">
    <citation type="submission" date="2020-10" db="EMBL/GenBank/DDBJ databases">
        <title>Degradation of 1,4-Dioxane by Xanthobacter sp. YN2, via a Novel Group-2 Soluble Di-Iron Monooxygenase.</title>
        <authorList>
            <person name="Ma F."/>
            <person name="Wang Y."/>
            <person name="Yang J."/>
            <person name="Guo H."/>
            <person name="Su D."/>
            <person name="Yu L."/>
        </authorList>
    </citation>
    <scope>NUCLEOTIDE SEQUENCE [LARGE SCALE GENOMIC DNA]</scope>
    <source>
        <strain evidence="5 6">YN2</strain>
    </source>
</reference>
<dbReference type="Pfam" id="PF01145">
    <property type="entry name" value="Band_7"/>
    <property type="match status" value="1"/>
</dbReference>
<gene>
    <name evidence="5" type="ORF">EZH22_07905</name>
</gene>
<comment type="similarity">
    <text evidence="2">Belongs to the band 7/mec-2 family.</text>
</comment>
<dbReference type="GO" id="GO:0098552">
    <property type="term" value="C:side of membrane"/>
    <property type="evidence" value="ECO:0007669"/>
    <property type="project" value="UniProtKB-ARBA"/>
</dbReference>
<evidence type="ECO:0000313" key="6">
    <source>
        <dbReference type="Proteomes" id="UP000596427"/>
    </source>
</evidence>
<dbReference type="PANTHER" id="PTHR43327:SF10">
    <property type="entry name" value="STOMATIN-LIKE PROTEIN 2, MITOCHONDRIAL"/>
    <property type="match status" value="1"/>
</dbReference>
<protein>
    <submittedName>
        <fullName evidence="5">SPFH/Band 7/PHB domain protein</fullName>
    </submittedName>
</protein>
<dbReference type="KEGG" id="xdi:EZH22_07905"/>
<name>A0A974SK89_9HYPH</name>
<evidence type="ECO:0000256" key="1">
    <source>
        <dbReference type="ARBA" id="ARBA00004167"/>
    </source>
</evidence>
<evidence type="ECO:0000256" key="2">
    <source>
        <dbReference type="ARBA" id="ARBA00008164"/>
    </source>
</evidence>
<dbReference type="InterPro" id="IPR036013">
    <property type="entry name" value="Band_7/SPFH_dom_sf"/>
</dbReference>
<dbReference type="Gene3D" id="3.30.479.30">
    <property type="entry name" value="Band 7 domain"/>
    <property type="match status" value="1"/>
</dbReference>
<dbReference type="AlphaFoldDB" id="A0A974SK89"/>
<proteinExistence type="inferred from homology"/>
<organism evidence="5 6">
    <name type="scientific">Xanthobacter dioxanivorans</name>
    <dbReference type="NCBI Taxonomy" id="2528964"/>
    <lineage>
        <taxon>Bacteria</taxon>
        <taxon>Pseudomonadati</taxon>
        <taxon>Pseudomonadota</taxon>
        <taxon>Alphaproteobacteria</taxon>
        <taxon>Hyphomicrobiales</taxon>
        <taxon>Xanthobacteraceae</taxon>
        <taxon>Xanthobacter</taxon>
    </lineage>
</organism>
<dbReference type="RefSeq" id="WP_203195139.1">
    <property type="nucleotide sequence ID" value="NZ_CP063362.1"/>
</dbReference>
<dbReference type="FunFam" id="3.30.479.30:FF:000004">
    <property type="entry name" value="Putative membrane protease family, stomatin"/>
    <property type="match status" value="1"/>
</dbReference>
<keyword evidence="6" id="KW-1185">Reference proteome</keyword>
<dbReference type="InterPro" id="IPR001972">
    <property type="entry name" value="Stomatin_HflK_fam"/>
</dbReference>
<dbReference type="SUPFAM" id="SSF117892">
    <property type="entry name" value="Band 7/SPFH domain"/>
    <property type="match status" value="1"/>
</dbReference>
<dbReference type="PANTHER" id="PTHR43327">
    <property type="entry name" value="STOMATIN-LIKE PROTEIN 2, MITOCHONDRIAL"/>
    <property type="match status" value="1"/>
</dbReference>